<dbReference type="RefSeq" id="WP_084537747.1">
    <property type="nucleotide sequence ID" value="NZ_CP107943.1"/>
</dbReference>
<reference evidence="4 5" key="1">
    <citation type="submission" date="2018-06" db="EMBL/GenBank/DDBJ databases">
        <title>Genomic Encyclopedia of Type Strains, Phase IV (KMG-IV): sequencing the most valuable type-strain genomes for metagenomic binning, comparative biology and taxonomic classification.</title>
        <authorList>
            <person name="Goeker M."/>
        </authorList>
    </citation>
    <scope>NUCLEOTIDE SEQUENCE [LARGE SCALE GENOMIC DNA]</scope>
    <source>
        <strain evidence="4 5">DSM 44599</strain>
    </source>
</reference>
<keyword evidence="2" id="KW-0812">Transmembrane</keyword>
<dbReference type="Pfam" id="PF14219">
    <property type="entry name" value="DUF4328"/>
    <property type="match status" value="1"/>
</dbReference>
<organism evidence="4 5">
    <name type="scientific">Nocardia puris</name>
    <dbReference type="NCBI Taxonomy" id="208602"/>
    <lineage>
        <taxon>Bacteria</taxon>
        <taxon>Bacillati</taxon>
        <taxon>Actinomycetota</taxon>
        <taxon>Actinomycetes</taxon>
        <taxon>Mycobacteriales</taxon>
        <taxon>Nocardiaceae</taxon>
        <taxon>Nocardia</taxon>
    </lineage>
</organism>
<feature type="transmembrane region" description="Helical" evidence="2">
    <location>
        <begin position="103"/>
        <end position="128"/>
    </location>
</feature>
<keyword evidence="2" id="KW-0472">Membrane</keyword>
<feature type="transmembrane region" description="Helical" evidence="2">
    <location>
        <begin position="193"/>
        <end position="216"/>
    </location>
</feature>
<keyword evidence="5" id="KW-1185">Reference proteome</keyword>
<evidence type="ECO:0000256" key="1">
    <source>
        <dbReference type="SAM" id="MobiDB-lite"/>
    </source>
</evidence>
<protein>
    <submittedName>
        <fullName evidence="4">Uncharacterized protein DUF4328</fullName>
    </submittedName>
</protein>
<feature type="compositionally biased region" description="Low complexity" evidence="1">
    <location>
        <begin position="61"/>
        <end position="71"/>
    </location>
</feature>
<feature type="domain" description="DUF4328" evidence="3">
    <location>
        <begin position="134"/>
        <end position="286"/>
    </location>
</feature>
<feature type="transmembrane region" description="Helical" evidence="2">
    <location>
        <begin position="228"/>
        <end position="248"/>
    </location>
</feature>
<proteinExistence type="predicted"/>
<accession>A0A366DPA2</accession>
<evidence type="ECO:0000259" key="3">
    <source>
        <dbReference type="Pfam" id="PF14219"/>
    </source>
</evidence>
<feature type="transmembrane region" description="Helical" evidence="2">
    <location>
        <begin position="260"/>
        <end position="285"/>
    </location>
</feature>
<feature type="compositionally biased region" description="Basic residues" evidence="1">
    <location>
        <begin position="51"/>
        <end position="60"/>
    </location>
</feature>
<dbReference type="OrthoDB" id="4774087at2"/>
<feature type="transmembrane region" description="Helical" evidence="2">
    <location>
        <begin position="149"/>
        <end position="173"/>
    </location>
</feature>
<keyword evidence="2" id="KW-1133">Transmembrane helix</keyword>
<evidence type="ECO:0000256" key="2">
    <source>
        <dbReference type="SAM" id="Phobius"/>
    </source>
</evidence>
<gene>
    <name evidence="4" type="ORF">DFR74_104453</name>
</gene>
<dbReference type="STRING" id="1210090.GCA_001613185_03469"/>
<comment type="caution">
    <text evidence="4">The sequence shown here is derived from an EMBL/GenBank/DDBJ whole genome shotgun (WGS) entry which is preliminary data.</text>
</comment>
<dbReference type="Proteomes" id="UP000252586">
    <property type="component" value="Unassembled WGS sequence"/>
</dbReference>
<dbReference type="AlphaFoldDB" id="A0A366DPA2"/>
<evidence type="ECO:0000313" key="5">
    <source>
        <dbReference type="Proteomes" id="UP000252586"/>
    </source>
</evidence>
<evidence type="ECO:0000313" key="4">
    <source>
        <dbReference type="EMBL" id="RBO91745.1"/>
    </source>
</evidence>
<feature type="region of interest" description="Disordered" evidence="1">
    <location>
        <begin position="51"/>
        <end position="71"/>
    </location>
</feature>
<name>A0A366DPA2_9NOCA</name>
<sequence>MSTVVQPCARCGARWTVQGSPMHWCPRCRGVLLSPAPIDAPAERRNYRWVARRPDHRTRKPAPAGTPRTPTPRYALIPSWGLRDLPPEPAVEVEHAPSRTARWALAPLLLVTAGLFVLAAVAELLRYAILLVNRTRLIDPLTLLLSDGFVLISSIGALVFALGSAVALLLWLIETRRAAFEAAGHSDPRSPTTLALGSLIPVVNLVWPGIYLAELAQRRDDPRAGRAGRIWWCAWIVGGLLAGAALLWRTADSLQVQADGVLFAAFTDGYAAGLVILTLWTVRLFEGRDLFGRSRRSRRWVMAVDPAVPVIEPVHPGGAPDTPTRDAAEAEIAEDLDTDAAADGDRRHEEVVAK</sequence>
<dbReference type="EMBL" id="QNRE01000004">
    <property type="protein sequence ID" value="RBO91745.1"/>
    <property type="molecule type" value="Genomic_DNA"/>
</dbReference>
<dbReference type="InterPro" id="IPR025565">
    <property type="entry name" value="DUF4328"/>
</dbReference>